<keyword evidence="1" id="KW-0812">Transmembrane</keyword>
<proteinExistence type="predicted"/>
<accession>A0A9D2R1X2</accession>
<name>A0A9D2R1X2_9FIRM</name>
<dbReference type="AlphaFoldDB" id="A0A9D2R1X2"/>
<reference evidence="2" key="2">
    <citation type="submission" date="2021-04" db="EMBL/GenBank/DDBJ databases">
        <authorList>
            <person name="Gilroy R."/>
        </authorList>
    </citation>
    <scope>NUCLEOTIDE SEQUENCE</scope>
    <source>
        <strain evidence="2">ChiGjej3B3-11674</strain>
    </source>
</reference>
<dbReference type="EMBL" id="DWUV01000094">
    <property type="protein sequence ID" value="HJD33893.1"/>
    <property type="molecule type" value="Genomic_DNA"/>
</dbReference>
<feature type="non-terminal residue" evidence="2">
    <location>
        <position position="1"/>
    </location>
</feature>
<evidence type="ECO:0000256" key="1">
    <source>
        <dbReference type="SAM" id="Phobius"/>
    </source>
</evidence>
<dbReference type="Proteomes" id="UP000823897">
    <property type="component" value="Unassembled WGS sequence"/>
</dbReference>
<protein>
    <submittedName>
        <fullName evidence="2">Uncharacterized protein</fullName>
    </submittedName>
</protein>
<feature type="transmembrane region" description="Helical" evidence="1">
    <location>
        <begin position="69"/>
        <end position="90"/>
    </location>
</feature>
<organism evidence="2 3">
    <name type="scientific">Candidatus Mediterraneibacter tabaqchaliae</name>
    <dbReference type="NCBI Taxonomy" id="2838689"/>
    <lineage>
        <taxon>Bacteria</taxon>
        <taxon>Bacillati</taxon>
        <taxon>Bacillota</taxon>
        <taxon>Clostridia</taxon>
        <taxon>Lachnospirales</taxon>
        <taxon>Lachnospiraceae</taxon>
        <taxon>Mediterraneibacter</taxon>
    </lineage>
</organism>
<keyword evidence="1" id="KW-1133">Transmembrane helix</keyword>
<evidence type="ECO:0000313" key="2">
    <source>
        <dbReference type="EMBL" id="HJD33893.1"/>
    </source>
</evidence>
<reference evidence="2" key="1">
    <citation type="journal article" date="2021" name="PeerJ">
        <title>Extensive microbial diversity within the chicken gut microbiome revealed by metagenomics and culture.</title>
        <authorList>
            <person name="Gilroy R."/>
            <person name="Ravi A."/>
            <person name="Getino M."/>
            <person name="Pursley I."/>
            <person name="Horton D.L."/>
            <person name="Alikhan N.F."/>
            <person name="Baker D."/>
            <person name="Gharbi K."/>
            <person name="Hall N."/>
            <person name="Watson M."/>
            <person name="Adriaenssens E.M."/>
            <person name="Foster-Nyarko E."/>
            <person name="Jarju S."/>
            <person name="Secka A."/>
            <person name="Antonio M."/>
            <person name="Oren A."/>
            <person name="Chaudhuri R.R."/>
            <person name="La Ragione R."/>
            <person name="Hildebrand F."/>
            <person name="Pallen M.J."/>
        </authorList>
    </citation>
    <scope>NUCLEOTIDE SEQUENCE</scope>
    <source>
        <strain evidence="2">ChiGjej3B3-11674</strain>
    </source>
</reference>
<sequence length="115" mass="12357">MNADAALANGVDAMLSTYAGGPNVVQDTEAASSVKYMRQACKNVMYTVVNSWVYEEDGVDTGLPTWHKAVIGADVAVGVIVLGLCVLVYWKYRKDSAAGIKIETKSNPPMRASRD</sequence>
<evidence type="ECO:0000313" key="3">
    <source>
        <dbReference type="Proteomes" id="UP000823897"/>
    </source>
</evidence>
<keyword evidence="1" id="KW-0472">Membrane</keyword>
<gene>
    <name evidence="2" type="ORF">H9911_05030</name>
</gene>
<comment type="caution">
    <text evidence="2">The sequence shown here is derived from an EMBL/GenBank/DDBJ whole genome shotgun (WGS) entry which is preliminary data.</text>
</comment>